<proteinExistence type="predicted"/>
<accession>A0A6N2SKT3</accession>
<feature type="coiled-coil region" evidence="2">
    <location>
        <begin position="192"/>
        <end position="413"/>
    </location>
</feature>
<feature type="repeat" description="TPR" evidence="1">
    <location>
        <begin position="650"/>
        <end position="683"/>
    </location>
</feature>
<dbReference type="RefSeq" id="WP_022398264.1">
    <property type="nucleotide sequence ID" value="NZ_CACRSS010000002.1"/>
</dbReference>
<feature type="compositionally biased region" description="Basic and acidic residues" evidence="3">
    <location>
        <begin position="542"/>
        <end position="551"/>
    </location>
</feature>
<feature type="compositionally biased region" description="Basic and acidic residues" evidence="3">
    <location>
        <begin position="900"/>
        <end position="909"/>
    </location>
</feature>
<evidence type="ECO:0000256" key="1">
    <source>
        <dbReference type="PROSITE-ProRule" id="PRU00339"/>
    </source>
</evidence>
<feature type="region of interest" description="Disordered" evidence="3">
    <location>
        <begin position="796"/>
        <end position="819"/>
    </location>
</feature>
<dbReference type="SUPFAM" id="SSF48452">
    <property type="entry name" value="TPR-like"/>
    <property type="match status" value="1"/>
</dbReference>
<feature type="region of interest" description="Disordered" evidence="3">
    <location>
        <begin position="120"/>
        <end position="150"/>
    </location>
</feature>
<evidence type="ECO:0000256" key="2">
    <source>
        <dbReference type="SAM" id="Coils"/>
    </source>
</evidence>
<dbReference type="Gene3D" id="1.25.40.10">
    <property type="entry name" value="Tetratricopeptide repeat domain"/>
    <property type="match status" value="1"/>
</dbReference>
<dbReference type="PANTHER" id="PTHR44366:SF1">
    <property type="entry name" value="UDP-N-ACETYLGLUCOSAMINE--PEPTIDE N-ACETYLGLUCOSAMINYLTRANSFERASE 110 KDA SUBUNIT"/>
    <property type="match status" value="1"/>
</dbReference>
<dbReference type="Pfam" id="PF14559">
    <property type="entry name" value="TPR_19"/>
    <property type="match status" value="1"/>
</dbReference>
<dbReference type="OrthoDB" id="9766710at2"/>
<dbReference type="InterPro" id="IPR019734">
    <property type="entry name" value="TPR_rpt"/>
</dbReference>
<feature type="compositionally biased region" description="Low complexity" evidence="3">
    <location>
        <begin position="882"/>
        <end position="898"/>
    </location>
</feature>
<protein>
    <submittedName>
        <fullName evidence="4">Tetratricopeptide repeat protein</fullName>
    </submittedName>
</protein>
<dbReference type="GO" id="GO:0006493">
    <property type="term" value="P:protein O-linked glycosylation"/>
    <property type="evidence" value="ECO:0007669"/>
    <property type="project" value="InterPro"/>
</dbReference>
<keyword evidence="1" id="KW-0802">TPR repeat</keyword>
<reference evidence="4" key="1">
    <citation type="submission" date="2019-11" db="EMBL/GenBank/DDBJ databases">
        <authorList>
            <person name="Feng L."/>
        </authorList>
    </citation>
    <scope>NUCLEOTIDE SEQUENCE</scope>
    <source>
        <strain evidence="4">AMuciniphilaLFYP55</strain>
    </source>
</reference>
<feature type="repeat" description="TPR" evidence="1">
    <location>
        <begin position="684"/>
        <end position="717"/>
    </location>
</feature>
<sequence length="918" mass="101248">MMTPLPLGIAVALSLTCGALPLLAQGAYVPGPMPVSAGTRQDPTDMYLEALKLVTRSAELVEKRDYIGAIRLTQQAEEKLGRLVKAYPQWRPNLLQTRRQLNREKLDQWQKLAQQQAAAVSSGPGLELERPAAVPKRPRPKPNIVLPPGYKGVEFPSRPGESLVNTIPSPSVSPGAAPEVVESNYERIRRLLDKTTIENKALIQALKRTRKEQEDILAKLAIASAGESVYRDELLKVKKQMEDERKTSNKLLQTLTKRVEELEQKVTTLEQEKVQYLAQIADLQIQLKEHQDKLAKVTDEKNALQKDRDQLAALVELNSPDKTKNLLDRNLTLAAQLKDAQDKIAALETAKSDSEEQRKANLKALEEAREESADLKQKLIAIRDENIGYRKRITELNTKLINADVELSKLEANPEKSPLLLEENQLLRSTIAKQLRILSVQDQSRSLLISTYKRLLQENADTSEIASLMDNEEAIKLTPAEKQIVNVIARDNKIDIPLTDQQKEKINKLAQALSAERDKAAQLARELELARSQTKTKAAKSARNDKSHAEALARTQKALEQKNLQVEELTRQMDELKARSAEQARLAAISAGAITPEQEKALNRSMEATVRRKLEAEALGQGAAEAFAKKRYAAAEQLYRTLLDFQPAHVPALVNLGTILLQRNKAEEAIEYLKKATELDAASSPAWFMMGVAQYRAGQDQHAIASLTETVRLDPANAPALLYLGNLETSAGNYEKAVGHFENALKIQPESPDAHFNLAWTYSRLGRTAQARKSYDAAIRSGGLPDSDLELAITGTTTLPRKKQAPDKAPSPAANEDEMRLAAAVSDPSAIPHDAYEVPAHVAEDPNALERPSAGPKQVVVSHRPEAGPVSLADQMRETASAAPAAQPPAETATAAAEPPKPEKQEAPRRRSRFRIGS</sequence>
<dbReference type="Pfam" id="PF13414">
    <property type="entry name" value="TPR_11"/>
    <property type="match status" value="1"/>
</dbReference>
<dbReference type="SMART" id="SM00028">
    <property type="entry name" value="TPR"/>
    <property type="match status" value="5"/>
</dbReference>
<gene>
    <name evidence="4" type="ORF">AMLFYP55_02137</name>
</gene>
<organism evidence="4">
    <name type="scientific">Akkermansia muciniphila</name>
    <dbReference type="NCBI Taxonomy" id="239935"/>
    <lineage>
        <taxon>Bacteria</taxon>
        <taxon>Pseudomonadati</taxon>
        <taxon>Verrucomicrobiota</taxon>
        <taxon>Verrucomicrobiia</taxon>
        <taxon>Verrucomicrobiales</taxon>
        <taxon>Akkermansiaceae</taxon>
        <taxon>Akkermansia</taxon>
    </lineage>
</organism>
<dbReference type="AlphaFoldDB" id="A0A6N2SKT3"/>
<keyword evidence="2" id="KW-0175">Coiled coil</keyword>
<evidence type="ECO:0000313" key="4">
    <source>
        <dbReference type="EMBL" id="VYS92255.1"/>
    </source>
</evidence>
<dbReference type="EMBL" id="CACRSS010000002">
    <property type="protein sequence ID" value="VYS92255.1"/>
    <property type="molecule type" value="Genomic_DNA"/>
</dbReference>
<dbReference type="PROSITE" id="PS50005">
    <property type="entry name" value="TPR"/>
    <property type="match status" value="3"/>
</dbReference>
<dbReference type="InterPro" id="IPR037919">
    <property type="entry name" value="OGT"/>
</dbReference>
<feature type="region of interest" description="Disordered" evidence="3">
    <location>
        <begin position="531"/>
        <end position="552"/>
    </location>
</feature>
<dbReference type="GO" id="GO:0097363">
    <property type="term" value="F:protein O-acetylglucosaminyltransferase activity"/>
    <property type="evidence" value="ECO:0007669"/>
    <property type="project" value="TreeGrafter"/>
</dbReference>
<dbReference type="PANTHER" id="PTHR44366">
    <property type="entry name" value="UDP-N-ACETYLGLUCOSAMINE--PEPTIDE N-ACETYLGLUCOSAMINYLTRANSFERASE 110 KDA SUBUNIT"/>
    <property type="match status" value="1"/>
</dbReference>
<name>A0A6N2SKT3_9BACT</name>
<dbReference type="PROSITE" id="PS50293">
    <property type="entry name" value="TPR_REGION"/>
    <property type="match status" value="1"/>
</dbReference>
<evidence type="ECO:0000256" key="3">
    <source>
        <dbReference type="SAM" id="MobiDB-lite"/>
    </source>
</evidence>
<dbReference type="SUPFAM" id="SSF90257">
    <property type="entry name" value="Myosin rod fragments"/>
    <property type="match status" value="1"/>
</dbReference>
<feature type="repeat" description="TPR" evidence="1">
    <location>
        <begin position="718"/>
        <end position="751"/>
    </location>
</feature>
<feature type="region of interest" description="Disordered" evidence="3">
    <location>
        <begin position="844"/>
        <end position="918"/>
    </location>
</feature>
<dbReference type="InterPro" id="IPR011990">
    <property type="entry name" value="TPR-like_helical_dom_sf"/>
</dbReference>